<comment type="cofactor">
    <cofactor evidence="2">
        <name>Zn(2+)</name>
        <dbReference type="ChEBI" id="CHEBI:29105"/>
    </cofactor>
</comment>
<dbReference type="InterPro" id="IPR017907">
    <property type="entry name" value="Znf_RING_CS"/>
</dbReference>
<dbReference type="PANTHER" id="PTHR11685">
    <property type="entry name" value="RBR FAMILY RING FINGER AND IBR DOMAIN-CONTAINING"/>
    <property type="match status" value="1"/>
</dbReference>
<dbReference type="OrthoDB" id="9977870at2759"/>
<dbReference type="EMBL" id="JAEFBJ010000010">
    <property type="protein sequence ID" value="KAG7564579.1"/>
    <property type="molecule type" value="Genomic_DNA"/>
</dbReference>
<proteinExistence type="inferred from homology"/>
<evidence type="ECO:0000259" key="14">
    <source>
        <dbReference type="PROSITE" id="PS50089"/>
    </source>
</evidence>
<dbReference type="GO" id="GO:0016567">
    <property type="term" value="P:protein ubiquitination"/>
    <property type="evidence" value="ECO:0007669"/>
    <property type="project" value="InterPro"/>
</dbReference>
<keyword evidence="8" id="KW-0479">Metal-binding</keyword>
<dbReference type="InterPro" id="IPR001841">
    <property type="entry name" value="Znf_RING"/>
</dbReference>
<accession>A0A8T1ZYG4</accession>
<protein>
    <recommendedName>
        <fullName evidence="6">RBR-type E3 ubiquitin transferase</fullName>
        <ecNumber evidence="6">2.3.2.31</ecNumber>
    </recommendedName>
</protein>
<dbReference type="InterPro" id="IPR031127">
    <property type="entry name" value="E3_UB_ligase_RBR"/>
</dbReference>
<dbReference type="Pfam" id="PF01485">
    <property type="entry name" value="IBR"/>
    <property type="match status" value="3"/>
</dbReference>
<comment type="similarity">
    <text evidence="5">Belongs to the RBR family. Ariadne subfamily.</text>
</comment>
<keyword evidence="10 13" id="KW-0863">Zinc-finger</keyword>
<keyword evidence="7" id="KW-0808">Transferase</keyword>
<sequence length="336" mass="39351">METIKLHEVSKDMRATCCICFDHDLETEQMFSVYLCHHQFCVECVKRYIEVKLVEGGVLRCPHYQCESKLTLRSCDNLLTHKQRDMWGRRNREESVPATDRVYCPNPRCSALMSKAELSKSTNKEAGVKRRCVKCSQPFCMNCKVLWHNNLLCDDYMRLHLTEDDMMLKNLANHNMWRQCENCQQMIERSEGCIHVTCWCGYSFCYTCGEEWKHGAMWEQMIEEESVPVTERFYCPNPRCSALMSKTDLSKSTEEDGSMRCFQCRQRFCINCKVSWHSNLSCDDYKRLGSNPTSNDNMLKVLANEKMWRQYVDIRFATHVEPNGSKEVALIDKGCL</sequence>
<dbReference type="GO" id="GO:0061630">
    <property type="term" value="F:ubiquitin protein ligase activity"/>
    <property type="evidence" value="ECO:0007669"/>
    <property type="project" value="UniProtKB-EC"/>
</dbReference>
<comment type="pathway">
    <text evidence="4">Protein modification; protein ubiquitination.</text>
</comment>
<dbReference type="EC" id="2.3.2.31" evidence="6"/>
<evidence type="ECO:0000256" key="10">
    <source>
        <dbReference type="ARBA" id="ARBA00022771"/>
    </source>
</evidence>
<evidence type="ECO:0000256" key="7">
    <source>
        <dbReference type="ARBA" id="ARBA00022679"/>
    </source>
</evidence>
<comment type="catalytic activity">
    <reaction evidence="1">
        <text>[E2 ubiquitin-conjugating enzyme]-S-ubiquitinyl-L-cysteine + [acceptor protein]-L-lysine = [E2 ubiquitin-conjugating enzyme]-L-cysteine + [acceptor protein]-N(6)-ubiquitinyl-L-lysine.</text>
        <dbReference type="EC" id="2.3.2.31"/>
    </reaction>
</comment>
<keyword evidence="11" id="KW-0833">Ubl conjugation pathway</keyword>
<evidence type="ECO:0000256" key="13">
    <source>
        <dbReference type="PROSITE-ProRule" id="PRU00175"/>
    </source>
</evidence>
<dbReference type="InterPro" id="IPR044066">
    <property type="entry name" value="TRIAD_supradom"/>
</dbReference>
<keyword evidence="12" id="KW-0862">Zinc</keyword>
<evidence type="ECO:0000256" key="5">
    <source>
        <dbReference type="ARBA" id="ARBA00005884"/>
    </source>
</evidence>
<reference evidence="16 17" key="1">
    <citation type="submission" date="2020-12" db="EMBL/GenBank/DDBJ databases">
        <title>Concerted genomic and epigenomic changes stabilize Arabidopsis allopolyploids.</title>
        <authorList>
            <person name="Chen Z."/>
        </authorList>
    </citation>
    <scope>NUCLEOTIDE SEQUENCE [LARGE SCALE GENOMIC DNA]</scope>
    <source>
        <strain evidence="16">As9502</strain>
        <tissue evidence="16">Leaf</tissue>
    </source>
</reference>
<dbReference type="FunFam" id="3.30.40.10:FF:000230">
    <property type="entry name" value="RBR-type E3 ubiquitin transferase"/>
    <property type="match status" value="1"/>
</dbReference>
<keyword evidence="9" id="KW-0677">Repeat</keyword>
<dbReference type="InterPro" id="IPR002867">
    <property type="entry name" value="IBR_dom"/>
</dbReference>
<evidence type="ECO:0000256" key="8">
    <source>
        <dbReference type="ARBA" id="ARBA00022723"/>
    </source>
</evidence>
<evidence type="ECO:0000313" key="16">
    <source>
        <dbReference type="EMBL" id="KAG7564579.1"/>
    </source>
</evidence>
<evidence type="ECO:0000313" key="17">
    <source>
        <dbReference type="Proteomes" id="UP000694251"/>
    </source>
</evidence>
<evidence type="ECO:0000256" key="4">
    <source>
        <dbReference type="ARBA" id="ARBA00004906"/>
    </source>
</evidence>
<evidence type="ECO:0000259" key="15">
    <source>
        <dbReference type="PROSITE" id="PS51873"/>
    </source>
</evidence>
<evidence type="ECO:0000256" key="1">
    <source>
        <dbReference type="ARBA" id="ARBA00001798"/>
    </source>
</evidence>
<organism evidence="16 17">
    <name type="scientific">Arabidopsis suecica</name>
    <name type="common">Swedish thale-cress</name>
    <name type="synonym">Cardaminopsis suecica</name>
    <dbReference type="NCBI Taxonomy" id="45249"/>
    <lineage>
        <taxon>Eukaryota</taxon>
        <taxon>Viridiplantae</taxon>
        <taxon>Streptophyta</taxon>
        <taxon>Embryophyta</taxon>
        <taxon>Tracheophyta</taxon>
        <taxon>Spermatophyta</taxon>
        <taxon>Magnoliopsida</taxon>
        <taxon>eudicotyledons</taxon>
        <taxon>Gunneridae</taxon>
        <taxon>Pentapetalae</taxon>
        <taxon>rosids</taxon>
        <taxon>malvids</taxon>
        <taxon>Brassicales</taxon>
        <taxon>Brassicaceae</taxon>
        <taxon>Camelineae</taxon>
        <taxon>Arabidopsis</taxon>
    </lineage>
</organism>
<name>A0A8T1ZYG4_ARASU</name>
<evidence type="ECO:0000256" key="9">
    <source>
        <dbReference type="ARBA" id="ARBA00022737"/>
    </source>
</evidence>
<dbReference type="AlphaFoldDB" id="A0A8T1ZYG4"/>
<evidence type="ECO:0000256" key="3">
    <source>
        <dbReference type="ARBA" id="ARBA00003976"/>
    </source>
</evidence>
<evidence type="ECO:0000256" key="6">
    <source>
        <dbReference type="ARBA" id="ARBA00012251"/>
    </source>
</evidence>
<dbReference type="CDD" id="cd22584">
    <property type="entry name" value="Rcat_RBR_unk"/>
    <property type="match status" value="1"/>
</dbReference>
<dbReference type="Proteomes" id="UP000694251">
    <property type="component" value="Chromosome 10"/>
</dbReference>
<evidence type="ECO:0000256" key="11">
    <source>
        <dbReference type="ARBA" id="ARBA00022786"/>
    </source>
</evidence>
<feature type="domain" description="RING-type" evidence="15">
    <location>
        <begin position="13"/>
        <end position="240"/>
    </location>
</feature>
<feature type="domain" description="RING-type" evidence="14">
    <location>
        <begin position="17"/>
        <end position="62"/>
    </location>
</feature>
<comment type="function">
    <text evidence="3">Might act as an E3 ubiquitin-protein ligase, or as part of E3 complex, which accepts ubiquitin from specific E2 ubiquitin-conjugating enzymes and then transfers it to substrates.</text>
</comment>
<gene>
    <name evidence="16" type="ORF">ISN44_As10g013440</name>
</gene>
<comment type="caution">
    <text evidence="16">The sequence shown here is derived from an EMBL/GenBank/DDBJ whole genome shotgun (WGS) entry which is preliminary data.</text>
</comment>
<evidence type="ECO:0000256" key="2">
    <source>
        <dbReference type="ARBA" id="ARBA00001947"/>
    </source>
</evidence>
<dbReference type="CDD" id="cd22582">
    <property type="entry name" value="BRcat_RBR_unk"/>
    <property type="match status" value="2"/>
</dbReference>
<dbReference type="GO" id="GO:0008270">
    <property type="term" value="F:zinc ion binding"/>
    <property type="evidence" value="ECO:0007669"/>
    <property type="project" value="UniProtKB-KW"/>
</dbReference>
<keyword evidence="17" id="KW-1185">Reference proteome</keyword>
<dbReference type="PROSITE" id="PS51873">
    <property type="entry name" value="TRIAD"/>
    <property type="match status" value="1"/>
</dbReference>
<dbReference type="PROSITE" id="PS00518">
    <property type="entry name" value="ZF_RING_1"/>
    <property type="match status" value="1"/>
</dbReference>
<dbReference type="SMART" id="SM00647">
    <property type="entry name" value="IBR"/>
    <property type="match status" value="3"/>
</dbReference>
<evidence type="ECO:0000256" key="12">
    <source>
        <dbReference type="ARBA" id="ARBA00022833"/>
    </source>
</evidence>
<dbReference type="PROSITE" id="PS50089">
    <property type="entry name" value="ZF_RING_2"/>
    <property type="match status" value="1"/>
</dbReference>